<dbReference type="VEuPathDB" id="FungiDB:SCHCODRAFT_02531972"/>
<dbReference type="SUPFAM" id="SSF51395">
    <property type="entry name" value="FMN-linked oxidoreductases"/>
    <property type="match status" value="1"/>
</dbReference>
<evidence type="ECO:0000313" key="3">
    <source>
        <dbReference type="Proteomes" id="UP000007431"/>
    </source>
</evidence>
<name>D8PZ94_SCHCM</name>
<dbReference type="GO" id="GO:0003959">
    <property type="term" value="F:NADPH dehydrogenase activity"/>
    <property type="evidence" value="ECO:0007669"/>
    <property type="project" value="TreeGrafter"/>
</dbReference>
<dbReference type="CDD" id="cd02933">
    <property type="entry name" value="OYE_like_FMN"/>
    <property type="match status" value="1"/>
</dbReference>
<dbReference type="RefSeq" id="XP_003034298.1">
    <property type="nucleotide sequence ID" value="XM_003034252.1"/>
</dbReference>
<dbReference type="InterPro" id="IPR001155">
    <property type="entry name" value="OxRdtase_FMN_N"/>
</dbReference>
<dbReference type="PANTHER" id="PTHR22893">
    <property type="entry name" value="NADH OXIDOREDUCTASE-RELATED"/>
    <property type="match status" value="1"/>
</dbReference>
<dbReference type="InterPro" id="IPR013785">
    <property type="entry name" value="Aldolase_TIM"/>
</dbReference>
<protein>
    <recommendedName>
        <fullName evidence="1">NADH:flavin oxidoreductase/NADH oxidase N-terminal domain-containing protein</fullName>
    </recommendedName>
</protein>
<dbReference type="STRING" id="578458.D8PZ94"/>
<dbReference type="KEGG" id="scm:SCHCO_02531972"/>
<dbReference type="GO" id="GO:0010181">
    <property type="term" value="F:FMN binding"/>
    <property type="evidence" value="ECO:0007669"/>
    <property type="project" value="InterPro"/>
</dbReference>
<dbReference type="InParanoid" id="D8PZ94"/>
<dbReference type="OrthoDB" id="276546at2759"/>
<sequence>MTAPKLFQPIKVGNLTLQHRVVLAPMSRLRNTPDGIPLPISAEYYSQRGSTPGTLLIAESTQIAPPAGGIPCVPGLWNDAQIAGWKVVTDAVHAKGSFIFAQIWAAGRGALPSILKKGGFDYVAPSAIKATPDSPETPREITKDEIKQYIEWFAQAAVNAVKAGLDGVEIHCANGFLIDGFLQDVSNKRTDEYGGSIENRSRFGLEVIDAVVKTIGAERTAIRLSPWDTGKGMGMNDPVPQFRHFVSQIAAAHPTLAYIHVVEPRVNGIMTVPPEEFDPSRSNDFIRAVWAPRPLISCGAYSQELAVQVAETKGDLIAVGRYFVSNPDLVERWKHDWKLTPYNRDLFYVPGEPKGYIDYPFVTEEQKKKGPIQG</sequence>
<evidence type="ECO:0000259" key="1">
    <source>
        <dbReference type="Pfam" id="PF00724"/>
    </source>
</evidence>
<gene>
    <name evidence="2" type="ORF">SCHCODRAFT_52351</name>
</gene>
<accession>D8PZ94</accession>
<reference evidence="2 3" key="1">
    <citation type="journal article" date="2010" name="Nat. Biotechnol.">
        <title>Genome sequence of the model mushroom Schizophyllum commune.</title>
        <authorList>
            <person name="Ohm R.A."/>
            <person name="de Jong J.F."/>
            <person name="Lugones L.G."/>
            <person name="Aerts A."/>
            <person name="Kothe E."/>
            <person name="Stajich J.E."/>
            <person name="de Vries R.P."/>
            <person name="Record E."/>
            <person name="Levasseur A."/>
            <person name="Baker S.E."/>
            <person name="Bartholomew K.A."/>
            <person name="Coutinho P.M."/>
            <person name="Erdmann S."/>
            <person name="Fowler T.J."/>
            <person name="Gathman A.C."/>
            <person name="Lombard V."/>
            <person name="Henrissat B."/>
            <person name="Knabe N."/>
            <person name="Kuees U."/>
            <person name="Lilly W.W."/>
            <person name="Lindquist E."/>
            <person name="Lucas S."/>
            <person name="Magnuson J.K."/>
            <person name="Piumi F."/>
            <person name="Raudaskoski M."/>
            <person name="Salamov A."/>
            <person name="Schmutz J."/>
            <person name="Schwarze F.W.M.R."/>
            <person name="vanKuyk P.A."/>
            <person name="Horton J.S."/>
            <person name="Grigoriev I.V."/>
            <person name="Woesten H.A.B."/>
        </authorList>
    </citation>
    <scope>NUCLEOTIDE SEQUENCE [LARGE SCALE GENOMIC DNA]</scope>
    <source>
        <strain evidence="3">H4-8 / FGSC 9210</strain>
    </source>
</reference>
<dbReference type="GeneID" id="9586293"/>
<dbReference type="PANTHER" id="PTHR22893:SF91">
    <property type="entry name" value="NADPH DEHYDROGENASE 2-RELATED"/>
    <property type="match status" value="1"/>
</dbReference>
<dbReference type="HOGENOM" id="CLU_012153_0_0_1"/>
<organism evidence="3">
    <name type="scientific">Schizophyllum commune (strain H4-8 / FGSC 9210)</name>
    <name type="common">Split gill fungus</name>
    <dbReference type="NCBI Taxonomy" id="578458"/>
    <lineage>
        <taxon>Eukaryota</taxon>
        <taxon>Fungi</taxon>
        <taxon>Dikarya</taxon>
        <taxon>Basidiomycota</taxon>
        <taxon>Agaricomycotina</taxon>
        <taxon>Agaricomycetes</taxon>
        <taxon>Agaricomycetidae</taxon>
        <taxon>Agaricales</taxon>
        <taxon>Schizophyllaceae</taxon>
        <taxon>Schizophyllum</taxon>
    </lineage>
</organism>
<dbReference type="EMBL" id="GL377304">
    <property type="protein sequence ID" value="EFI99395.1"/>
    <property type="molecule type" value="Genomic_DNA"/>
</dbReference>
<dbReference type="FunCoup" id="D8PZ94">
    <property type="interactions" value="248"/>
</dbReference>
<feature type="domain" description="NADH:flavin oxidoreductase/NADH oxidase N-terminal" evidence="1">
    <location>
        <begin position="5"/>
        <end position="336"/>
    </location>
</feature>
<dbReference type="Proteomes" id="UP000007431">
    <property type="component" value="Unassembled WGS sequence"/>
</dbReference>
<evidence type="ECO:0000313" key="2">
    <source>
        <dbReference type="EMBL" id="EFI99395.1"/>
    </source>
</evidence>
<dbReference type="eggNOG" id="KOG0134">
    <property type="taxonomic scope" value="Eukaryota"/>
</dbReference>
<dbReference type="AlphaFoldDB" id="D8PZ94"/>
<dbReference type="Pfam" id="PF00724">
    <property type="entry name" value="Oxidored_FMN"/>
    <property type="match status" value="1"/>
</dbReference>
<proteinExistence type="predicted"/>
<dbReference type="InterPro" id="IPR045247">
    <property type="entry name" value="Oye-like"/>
</dbReference>
<dbReference type="Gene3D" id="3.20.20.70">
    <property type="entry name" value="Aldolase class I"/>
    <property type="match status" value="1"/>
</dbReference>
<dbReference type="OMA" id="AYTANPW"/>
<dbReference type="FunFam" id="3.20.20.70:FF:000138">
    <property type="entry name" value="NADPH dehydrogenase 1"/>
    <property type="match status" value="1"/>
</dbReference>
<keyword evidence="3" id="KW-1185">Reference proteome</keyword>